<protein>
    <recommendedName>
        <fullName evidence="1">ER-bound oxygenase mpaB/mpaB'/Rubber oxygenase catalytic domain-containing protein</fullName>
    </recommendedName>
</protein>
<dbReference type="RefSeq" id="WP_353110872.1">
    <property type="nucleotide sequence ID" value="NZ_APND01000002.1"/>
</dbReference>
<comment type="caution">
    <text evidence="2">The sequence shown here is derived from an EMBL/GenBank/DDBJ whole genome shotgun (WGS) entry which is preliminary data.</text>
</comment>
<dbReference type="PANTHER" id="PTHR36151">
    <property type="entry name" value="BLR2777 PROTEIN"/>
    <property type="match status" value="1"/>
</dbReference>
<reference evidence="2 3" key="1">
    <citation type="submission" date="2013-03" db="EMBL/GenBank/DDBJ databases">
        <title>Salinisphaera dokdonensis CL-ES53 Genome Sequencing.</title>
        <authorList>
            <person name="Li C."/>
            <person name="Lai Q."/>
            <person name="Shao Z."/>
        </authorList>
    </citation>
    <scope>NUCLEOTIDE SEQUENCE [LARGE SCALE GENOMIC DNA]</scope>
    <source>
        <strain evidence="2 3">CL-ES53</strain>
    </source>
</reference>
<keyword evidence="3" id="KW-1185">Reference proteome</keyword>
<dbReference type="PANTHER" id="PTHR36151:SF3">
    <property type="entry name" value="ER-BOUND OXYGENASE MPAB_MPAB'_RUBBER OXYGENASE CATALYTIC DOMAIN-CONTAINING PROTEIN"/>
    <property type="match status" value="1"/>
</dbReference>
<evidence type="ECO:0000259" key="1">
    <source>
        <dbReference type="Pfam" id="PF09995"/>
    </source>
</evidence>
<evidence type="ECO:0000313" key="2">
    <source>
        <dbReference type="EMBL" id="MES1929383.1"/>
    </source>
</evidence>
<proteinExistence type="predicted"/>
<dbReference type="EMBL" id="APND01000002">
    <property type="protein sequence ID" value="MES1929383.1"/>
    <property type="molecule type" value="Genomic_DNA"/>
</dbReference>
<accession>A0ABV2B0I4</accession>
<dbReference type="Pfam" id="PF09995">
    <property type="entry name" value="MPAB_Lcp_cat"/>
    <property type="match status" value="1"/>
</dbReference>
<evidence type="ECO:0000313" key="3">
    <source>
        <dbReference type="Proteomes" id="UP001460888"/>
    </source>
</evidence>
<name>A0ABV2B0I4_9GAMM</name>
<gene>
    <name evidence="2" type="ORF">SADO_09002</name>
</gene>
<sequence length="313" mass="35037">MLNRFTQRLPAPNQLLTPLHKRLRDWIVGVVATTEDFGIDYDAPVGDAGLFGPDSVTWKIHGDFPGMMSGGIAALMLQTLHPRALAGVWDHSNFRDDPLGRLRRTTMFVAATTYAPTADAERIIELVDRIHDRVRGSTPEGERYSAHDPDLLTWVHCTEMASFLDGYMRYRRPGLSVAIQDQYFDETRRIAEALGAENVPASRAQMDEYFAAMQPRLRFDERSRATLAVLESMELPIPIAGVSRRMFLGAGAAILPLWARELIHRTPRQRLIDRGAAESLNRVAPLIRAAMSEGVAVRSARRAGAERDCLQFD</sequence>
<feature type="domain" description="ER-bound oxygenase mpaB/mpaB'/Rubber oxygenase catalytic" evidence="1">
    <location>
        <begin position="58"/>
        <end position="280"/>
    </location>
</feature>
<organism evidence="2 3">
    <name type="scientific">Salinisphaera dokdonensis CL-ES53</name>
    <dbReference type="NCBI Taxonomy" id="1304272"/>
    <lineage>
        <taxon>Bacteria</taxon>
        <taxon>Pseudomonadati</taxon>
        <taxon>Pseudomonadota</taxon>
        <taxon>Gammaproteobacteria</taxon>
        <taxon>Salinisphaerales</taxon>
        <taxon>Salinisphaeraceae</taxon>
        <taxon>Salinisphaera</taxon>
    </lineage>
</organism>
<dbReference type="Proteomes" id="UP001460888">
    <property type="component" value="Unassembled WGS sequence"/>
</dbReference>
<dbReference type="InterPro" id="IPR018713">
    <property type="entry name" value="MPAB/Lcp_cat_dom"/>
</dbReference>